<dbReference type="PRINTS" id="PR00864">
    <property type="entry name" value="PREPILNPTASE"/>
</dbReference>
<keyword evidence="3" id="KW-0472">Membrane</keyword>
<evidence type="ECO:0000313" key="5">
    <source>
        <dbReference type="EMBL" id="QAB17451.1"/>
    </source>
</evidence>
<keyword evidence="6" id="KW-1185">Reference proteome</keyword>
<keyword evidence="3" id="KW-1133">Transmembrane helix</keyword>
<dbReference type="InterPro" id="IPR050882">
    <property type="entry name" value="Prepilin_peptidase/N-MTase"/>
</dbReference>
<evidence type="ECO:0000256" key="1">
    <source>
        <dbReference type="ARBA" id="ARBA00005801"/>
    </source>
</evidence>
<protein>
    <submittedName>
        <fullName evidence="5">Prepilin peptidase</fullName>
    </submittedName>
</protein>
<feature type="transmembrane region" description="Helical" evidence="3">
    <location>
        <begin position="170"/>
        <end position="190"/>
    </location>
</feature>
<feature type="domain" description="Prepilin type IV endopeptidase peptidase" evidence="4">
    <location>
        <begin position="124"/>
        <end position="231"/>
    </location>
</feature>
<dbReference type="Pfam" id="PF01478">
    <property type="entry name" value="Peptidase_A24"/>
    <property type="match status" value="1"/>
</dbReference>
<name>A0ABX5QEE9_9MICO</name>
<dbReference type="InterPro" id="IPR000045">
    <property type="entry name" value="Prepilin_IV_endopep_pep"/>
</dbReference>
<dbReference type="PANTHER" id="PTHR30487:SF0">
    <property type="entry name" value="PREPILIN LEADER PEPTIDASE_N-METHYLTRANSFERASE-RELATED"/>
    <property type="match status" value="1"/>
</dbReference>
<evidence type="ECO:0000313" key="6">
    <source>
        <dbReference type="Proteomes" id="UP000285768"/>
    </source>
</evidence>
<dbReference type="EMBL" id="CP035037">
    <property type="protein sequence ID" value="QAB17451.1"/>
    <property type="molecule type" value="Genomic_DNA"/>
</dbReference>
<feature type="transmembrane region" description="Helical" evidence="3">
    <location>
        <begin position="12"/>
        <end position="34"/>
    </location>
</feature>
<accession>A0ABX5QEE9</accession>
<evidence type="ECO:0000256" key="2">
    <source>
        <dbReference type="RuleBase" id="RU003793"/>
    </source>
</evidence>
<feature type="transmembrane region" description="Helical" evidence="3">
    <location>
        <begin position="112"/>
        <end position="133"/>
    </location>
</feature>
<organism evidence="5 6">
    <name type="scientific">Leucobacter muris</name>
    <dbReference type="NCBI Taxonomy" id="1935379"/>
    <lineage>
        <taxon>Bacteria</taxon>
        <taxon>Bacillati</taxon>
        <taxon>Actinomycetota</taxon>
        <taxon>Actinomycetes</taxon>
        <taxon>Micrococcales</taxon>
        <taxon>Microbacteriaceae</taxon>
        <taxon>Leucobacter</taxon>
    </lineage>
</organism>
<dbReference type="PANTHER" id="PTHR30487">
    <property type="entry name" value="TYPE 4 PREPILIN-LIKE PROTEINS LEADER PEPTIDE-PROCESSING ENZYME"/>
    <property type="match status" value="1"/>
</dbReference>
<feature type="transmembrane region" description="Helical" evidence="3">
    <location>
        <begin position="247"/>
        <end position="266"/>
    </location>
</feature>
<dbReference type="InterPro" id="IPR014032">
    <property type="entry name" value="Peptidase_A24A_bac"/>
</dbReference>
<proteinExistence type="inferred from homology"/>
<comment type="similarity">
    <text evidence="1 2">Belongs to the peptidase A24 family.</text>
</comment>
<reference evidence="5 6" key="1">
    <citation type="submission" date="2019-01" db="EMBL/GenBank/DDBJ databases">
        <title>Leucobacter muris sp. nov. isolated from the nose of a laboratory mouse.</title>
        <authorList>
            <person name="Benga L."/>
            <person name="Sproeer C."/>
            <person name="Schumann P."/>
            <person name="Verbarg S."/>
            <person name="Bunk B."/>
            <person name="Engelhardt E."/>
            <person name="Benten P.M."/>
            <person name="Sager M."/>
        </authorList>
    </citation>
    <scope>NUCLEOTIDE SEQUENCE [LARGE SCALE GENOMIC DNA]</scope>
    <source>
        <strain evidence="5 6">DSM 101948</strain>
    </source>
</reference>
<dbReference type="Gene3D" id="1.20.120.1220">
    <property type="match status" value="1"/>
</dbReference>
<feature type="transmembrane region" description="Helical" evidence="3">
    <location>
        <begin position="202"/>
        <end position="235"/>
    </location>
</feature>
<feature type="transmembrane region" description="Helical" evidence="3">
    <location>
        <begin position="55"/>
        <end position="73"/>
    </location>
</feature>
<evidence type="ECO:0000259" key="4">
    <source>
        <dbReference type="Pfam" id="PF01478"/>
    </source>
</evidence>
<gene>
    <name evidence="5" type="ORF">Leucomu_05525</name>
</gene>
<sequence length="279" mass="27685">MAPGSQAAVLLTAWLIVGSAVLGLFVGSPLAAIVRRVPRGEPLRLGRRGSIGASAPLMGVTAVVFALVAAWYASADAVGPGSGSAGGPAAESGVVAGAWRATAMLGPPAHAVAWWLGLAAYLWFAGAGIALVLIDLEHRRLPDRIVLPSLVAVVALLTVSSVLGGDWGRLAATLGGSAVVFAVYLWLALAARGGLGGGDLKLAPLIGAALGFAGAGALLVGVLSGFALGAAAGLVLVALRRASRTRAFPFGPCMLLGAWAGLVWGARISEACLGLTYGA</sequence>
<dbReference type="RefSeq" id="WP_128386588.1">
    <property type="nucleotide sequence ID" value="NZ_CP035037.1"/>
</dbReference>
<dbReference type="Proteomes" id="UP000285768">
    <property type="component" value="Chromosome"/>
</dbReference>
<evidence type="ECO:0000256" key="3">
    <source>
        <dbReference type="SAM" id="Phobius"/>
    </source>
</evidence>
<feature type="transmembrane region" description="Helical" evidence="3">
    <location>
        <begin position="145"/>
        <end position="164"/>
    </location>
</feature>
<keyword evidence="3" id="KW-0812">Transmembrane</keyword>